<sequence length="47" mass="5435">MKLGPLIELGLDYYEPRPKIIQSSVRSQSSPGPYEDRSITMYNLPYM</sequence>
<reference evidence="1 2" key="1">
    <citation type="submission" date="2021-06" db="EMBL/GenBank/DDBJ databases">
        <authorList>
            <person name="Kallberg Y."/>
            <person name="Tangrot J."/>
            <person name="Rosling A."/>
        </authorList>
    </citation>
    <scope>NUCLEOTIDE SEQUENCE [LARGE SCALE GENOMIC DNA]</scope>
    <source>
        <strain evidence="1 2">120-4 pot B 10/14</strain>
    </source>
</reference>
<dbReference type="EMBL" id="CAJVQB010000747">
    <property type="protein sequence ID" value="CAG8505221.1"/>
    <property type="molecule type" value="Genomic_DNA"/>
</dbReference>
<comment type="caution">
    <text evidence="1">The sequence shown here is derived from an EMBL/GenBank/DDBJ whole genome shotgun (WGS) entry which is preliminary data.</text>
</comment>
<proteinExistence type="predicted"/>
<gene>
    <name evidence="1" type="ORF">GMARGA_LOCUS2401</name>
</gene>
<name>A0ABM8W234_GIGMA</name>
<organism evidence="1 2">
    <name type="scientific">Gigaspora margarita</name>
    <dbReference type="NCBI Taxonomy" id="4874"/>
    <lineage>
        <taxon>Eukaryota</taxon>
        <taxon>Fungi</taxon>
        <taxon>Fungi incertae sedis</taxon>
        <taxon>Mucoromycota</taxon>
        <taxon>Glomeromycotina</taxon>
        <taxon>Glomeromycetes</taxon>
        <taxon>Diversisporales</taxon>
        <taxon>Gigasporaceae</taxon>
        <taxon>Gigaspora</taxon>
    </lineage>
</organism>
<evidence type="ECO:0000313" key="1">
    <source>
        <dbReference type="EMBL" id="CAG8505221.1"/>
    </source>
</evidence>
<accession>A0ABM8W234</accession>
<protein>
    <submittedName>
        <fullName evidence="1">20264_t:CDS:1</fullName>
    </submittedName>
</protein>
<evidence type="ECO:0000313" key="2">
    <source>
        <dbReference type="Proteomes" id="UP000789901"/>
    </source>
</evidence>
<dbReference type="Proteomes" id="UP000789901">
    <property type="component" value="Unassembled WGS sequence"/>
</dbReference>
<keyword evidence="2" id="KW-1185">Reference proteome</keyword>